<dbReference type="InterPro" id="IPR009091">
    <property type="entry name" value="RCC1/BLIP-II"/>
</dbReference>
<dbReference type="GeneID" id="16074418"/>
<evidence type="ECO:0000313" key="5">
    <source>
        <dbReference type="Proteomes" id="UP000007799"/>
    </source>
</evidence>
<dbReference type="Pfam" id="PF00415">
    <property type="entry name" value="RCC1"/>
    <property type="match status" value="3"/>
</dbReference>
<evidence type="ECO:0000256" key="1">
    <source>
        <dbReference type="ARBA" id="ARBA00022737"/>
    </source>
</evidence>
<dbReference type="PANTHER" id="PTHR22870">
    <property type="entry name" value="REGULATOR OF CHROMOSOME CONDENSATION"/>
    <property type="match status" value="1"/>
</dbReference>
<organism evidence="5">
    <name type="scientific">Salpingoeca rosetta (strain ATCC 50818 / BSB-021)</name>
    <dbReference type="NCBI Taxonomy" id="946362"/>
    <lineage>
        <taxon>Eukaryota</taxon>
        <taxon>Choanoflagellata</taxon>
        <taxon>Craspedida</taxon>
        <taxon>Salpingoecidae</taxon>
        <taxon>Salpingoeca</taxon>
    </lineage>
</organism>
<dbReference type="eggNOG" id="KOG1426">
    <property type="taxonomic scope" value="Eukaryota"/>
</dbReference>
<keyword evidence="1" id="KW-0677">Repeat</keyword>
<dbReference type="KEGG" id="sre:PTSG_05264"/>
<dbReference type="InterPro" id="IPR000408">
    <property type="entry name" value="Reg_chr_condens"/>
</dbReference>
<evidence type="ECO:0008006" key="6">
    <source>
        <dbReference type="Google" id="ProtNLM"/>
    </source>
</evidence>
<feature type="repeat" description="RCC1" evidence="2">
    <location>
        <begin position="317"/>
        <end position="385"/>
    </location>
</feature>
<keyword evidence="5" id="KW-1185">Reference proteome</keyword>
<dbReference type="STRING" id="946362.F2U9Y2"/>
<dbReference type="Proteomes" id="UP000007799">
    <property type="component" value="Unassembled WGS sequence"/>
</dbReference>
<sequence length="441" mass="48031">MTLRWPPASSSLSPPSRRVVLGSEEQWQPRATTAAPPSSEDEVMCVGWNAVVSRSWLEQELQRGVSPVLKARRQEEAFIEEAVNDEDEDEEVQAGMLLQQAACSWSCVCALTTKAILKHRPQQETISGPDTGAGRTYENQGRLHLTVLRPGKSPHAPAAVLTHSPLPTYEQQVRLCCQSERIVVAAVEDERSSRHQQGEVGADVLFEAAIAAEQTTSTRPTVTGQAEQRSEAGMLAWIPVPFPRFRKIKQLACGKTHSMVLDTHGDVWAWGRGGFGQLGHGSIHDEPTPRPVEALQGMCMSMIAAGGWHSLVLSSSGDVYSFGWNNHHQLGRDTTDTPPAVPGLIELEESSDSTADNEQTHSLRHGEDVVSVACGSAHSYAVTSVGQVFGWGWAEHGQFGPNTKESHVIKPTVIPFLQQHTVRCILSQHSSWGGVCLLAKE</sequence>
<accession>F2U9Y2</accession>
<dbReference type="PANTHER" id="PTHR22870:SF360">
    <property type="entry name" value="ULTRAVIOLET-B RECEPTOR UVR8"/>
    <property type="match status" value="1"/>
</dbReference>
<dbReference type="PRINTS" id="PR00633">
    <property type="entry name" value="RCCNDNSATION"/>
</dbReference>
<protein>
    <recommendedName>
        <fullName evidence="6">Ultraviolet-B receptor UVR8</fullName>
    </recommendedName>
</protein>
<name>F2U9Y2_SALR5</name>
<dbReference type="SUPFAM" id="SSF50985">
    <property type="entry name" value="RCC1/BLIP-II"/>
    <property type="match status" value="1"/>
</dbReference>
<evidence type="ECO:0000313" key="4">
    <source>
        <dbReference type="EMBL" id="EGD73557.1"/>
    </source>
</evidence>
<dbReference type="PROSITE" id="PS00626">
    <property type="entry name" value="RCC1_2"/>
    <property type="match status" value="1"/>
</dbReference>
<dbReference type="EMBL" id="GL832966">
    <property type="protein sequence ID" value="EGD73557.1"/>
    <property type="molecule type" value="Genomic_DNA"/>
</dbReference>
<feature type="compositionally biased region" description="Low complexity" evidence="3">
    <location>
        <begin position="9"/>
        <end position="21"/>
    </location>
</feature>
<feature type="repeat" description="RCC1" evidence="2">
    <location>
        <begin position="265"/>
        <end position="316"/>
    </location>
</feature>
<dbReference type="OrthoDB" id="5370059at2759"/>
<dbReference type="AlphaFoldDB" id="F2U9Y2"/>
<dbReference type="InParanoid" id="F2U9Y2"/>
<gene>
    <name evidence="4" type="ORF">PTSG_05264</name>
</gene>
<evidence type="ECO:0000256" key="2">
    <source>
        <dbReference type="PROSITE-ProRule" id="PRU00235"/>
    </source>
</evidence>
<proteinExistence type="predicted"/>
<reference evidence="4" key="1">
    <citation type="submission" date="2009-08" db="EMBL/GenBank/DDBJ databases">
        <title>Annotation of Salpingoeca rosetta.</title>
        <authorList>
            <consortium name="The Broad Institute Genome Sequencing Platform"/>
            <person name="Russ C."/>
            <person name="Cuomo C."/>
            <person name="Burger G."/>
            <person name="Gray M.W."/>
            <person name="Holland P.W.H."/>
            <person name="King N."/>
            <person name="Lang F.B.F."/>
            <person name="Roger A.J."/>
            <person name="Ruiz-Trillo I."/>
            <person name="Young S.K."/>
            <person name="Zeng Q."/>
            <person name="Gargeya S."/>
            <person name="Alvarado L."/>
            <person name="Berlin A."/>
            <person name="Chapman S.B."/>
            <person name="Chen Z."/>
            <person name="Freedman E."/>
            <person name="Gellesch M."/>
            <person name="Goldberg J."/>
            <person name="Griggs A."/>
            <person name="Gujja S."/>
            <person name="Heilman E."/>
            <person name="Heiman D."/>
            <person name="Howarth C."/>
            <person name="Mehta T."/>
            <person name="Neiman D."/>
            <person name="Pearson M."/>
            <person name="Roberts A."/>
            <person name="Saif S."/>
            <person name="Shea T."/>
            <person name="Shenoy N."/>
            <person name="Sisk P."/>
            <person name="Stolte C."/>
            <person name="Sykes S."/>
            <person name="White J."/>
            <person name="Yandava C."/>
            <person name="Haas B."/>
            <person name="Nusbaum C."/>
            <person name="Birren B."/>
        </authorList>
    </citation>
    <scope>NUCLEOTIDE SEQUENCE [LARGE SCALE GENOMIC DNA]</scope>
    <source>
        <strain evidence="4">ATCC 50818</strain>
    </source>
</reference>
<evidence type="ECO:0000256" key="3">
    <source>
        <dbReference type="SAM" id="MobiDB-lite"/>
    </source>
</evidence>
<dbReference type="InterPro" id="IPR051210">
    <property type="entry name" value="Ub_ligase/GEF_domain"/>
</dbReference>
<dbReference type="PROSITE" id="PS50012">
    <property type="entry name" value="RCC1_3"/>
    <property type="match status" value="2"/>
</dbReference>
<dbReference type="Gene3D" id="2.130.10.30">
    <property type="entry name" value="Regulator of chromosome condensation 1/beta-lactamase-inhibitor protein II"/>
    <property type="match status" value="1"/>
</dbReference>
<feature type="region of interest" description="Disordered" evidence="3">
    <location>
        <begin position="1"/>
        <end position="39"/>
    </location>
</feature>
<dbReference type="RefSeq" id="XP_004993839.1">
    <property type="nucleotide sequence ID" value="XM_004993782.1"/>
</dbReference>